<dbReference type="PANTHER" id="PTHR22835">
    <property type="entry name" value="ZINC FINGER FYVE DOMAIN CONTAINING PROTEIN"/>
    <property type="match status" value="1"/>
</dbReference>
<keyword evidence="8" id="KW-0812">Transmembrane</keyword>
<dbReference type="Pfam" id="PF01776">
    <property type="entry name" value="Ribosomal_L22e"/>
    <property type="match status" value="1"/>
</dbReference>
<dbReference type="CDD" id="cd01837">
    <property type="entry name" value="SGNH_plant_lipase_like"/>
    <property type="match status" value="1"/>
</dbReference>
<dbReference type="Proteomes" id="UP000813462">
    <property type="component" value="Unassembled WGS sequence"/>
</dbReference>
<accession>A0A978VW31</accession>
<dbReference type="InterPro" id="IPR035669">
    <property type="entry name" value="SGNH_plant_lipase-like"/>
</dbReference>
<dbReference type="Gene3D" id="3.40.50.1110">
    <property type="entry name" value="SGNH hydrolase"/>
    <property type="match status" value="1"/>
</dbReference>
<keyword evidence="5" id="KW-0689">Ribosomal protein</keyword>
<evidence type="ECO:0000313" key="10">
    <source>
        <dbReference type="Proteomes" id="UP000813462"/>
    </source>
</evidence>
<keyword evidence="3" id="KW-0732">Signal</keyword>
<evidence type="ECO:0000256" key="5">
    <source>
        <dbReference type="ARBA" id="ARBA00022980"/>
    </source>
</evidence>
<keyword evidence="7" id="KW-0687">Ribonucleoprotein</keyword>
<sequence length="463" mass="51381">MSRGSAAGPKGKKKGATFTIDCSKPVEDKIMDIASLEKFLQERIKVGGKAGALGETVTVTREKNKITVTSDSNFSKRYLKYLTKKYLKKHNVRDWLRVIASNKDRNIYELRIKKELMAATLVLSLFLILISSSLLLHHRLPHPGAKLDLKACKFNAIYQLGDSISDTGNLIYEKPALSAGLPLLNPYLSNDSLLTKDQGVNFAVAGSTALSPNVLAEKNIISPLTNSSLSVQLHWMSTHFNSLCLNARDCAEKLKRSLFMVGEIGGNDYNYAFEQQKKTIKEAKDMVPQVVQAIKDAVQTVLGYGALRVVVPGNFPIGCFPICLTGFQTNDSSAYDEYHCLKEANEFSIYHNDYLKIAIEELKQEHPNATIIYGDYYNAFQWVFRHASNLGFDASSLLKSCCGIGGDYNFSLAKRCGASGVPVCSNPDQRISWDGVHPTQKAYHYMSDWLIRDLLPRLGCGPV</sequence>
<evidence type="ECO:0000256" key="6">
    <source>
        <dbReference type="ARBA" id="ARBA00023180"/>
    </source>
</evidence>
<evidence type="ECO:0000256" key="3">
    <source>
        <dbReference type="ARBA" id="ARBA00022729"/>
    </source>
</evidence>
<dbReference type="InterPro" id="IPR036514">
    <property type="entry name" value="SGNH_hydro_sf"/>
</dbReference>
<dbReference type="PANTHER" id="PTHR22835:SF654">
    <property type="entry name" value="ACETYLAJMALAN ESTERASE-LIKE"/>
    <property type="match status" value="1"/>
</dbReference>
<dbReference type="GO" id="GO:1990904">
    <property type="term" value="C:ribonucleoprotein complex"/>
    <property type="evidence" value="ECO:0007669"/>
    <property type="project" value="UniProtKB-KW"/>
</dbReference>
<dbReference type="Gene3D" id="3.30.1360.210">
    <property type="match status" value="1"/>
</dbReference>
<evidence type="ECO:0000256" key="8">
    <source>
        <dbReference type="SAM" id="Phobius"/>
    </source>
</evidence>
<dbReference type="InterPro" id="IPR038526">
    <property type="entry name" value="Ribosomal_eL22_sf"/>
</dbReference>
<keyword evidence="8" id="KW-1133">Transmembrane helix</keyword>
<proteinExistence type="inferred from homology"/>
<protein>
    <recommendedName>
        <fullName evidence="11">GDSL esterase/lipase At5g03980-like</fullName>
    </recommendedName>
</protein>
<comment type="similarity">
    <text evidence="2">Belongs to the 'GDSL' lipolytic enzyme family.</text>
</comment>
<gene>
    <name evidence="9" type="ORF">FEM48_Zijuj02G0139000</name>
</gene>
<comment type="similarity">
    <text evidence="1">Belongs to the eukaryotic ribosomal protein eL22 family.</text>
</comment>
<dbReference type="GO" id="GO:0006412">
    <property type="term" value="P:translation"/>
    <property type="evidence" value="ECO:0007669"/>
    <property type="project" value="InterPro"/>
</dbReference>
<dbReference type="GO" id="GO:0003735">
    <property type="term" value="F:structural constituent of ribosome"/>
    <property type="evidence" value="ECO:0007669"/>
    <property type="project" value="InterPro"/>
</dbReference>
<dbReference type="GO" id="GO:0016788">
    <property type="term" value="F:hydrolase activity, acting on ester bonds"/>
    <property type="evidence" value="ECO:0007669"/>
    <property type="project" value="InterPro"/>
</dbReference>
<name>A0A978VW31_ZIZJJ</name>
<keyword evidence="8" id="KW-0472">Membrane</keyword>
<evidence type="ECO:0000256" key="4">
    <source>
        <dbReference type="ARBA" id="ARBA00022801"/>
    </source>
</evidence>
<dbReference type="InterPro" id="IPR002671">
    <property type="entry name" value="Ribosomal_eL22"/>
</dbReference>
<dbReference type="AlphaFoldDB" id="A0A978VW31"/>
<dbReference type="EMBL" id="JAEACU010000002">
    <property type="protein sequence ID" value="KAH7543026.1"/>
    <property type="molecule type" value="Genomic_DNA"/>
</dbReference>
<dbReference type="GO" id="GO:0005840">
    <property type="term" value="C:ribosome"/>
    <property type="evidence" value="ECO:0007669"/>
    <property type="project" value="UniProtKB-KW"/>
</dbReference>
<evidence type="ECO:0000256" key="1">
    <source>
        <dbReference type="ARBA" id="ARBA00007817"/>
    </source>
</evidence>
<keyword evidence="4" id="KW-0378">Hydrolase</keyword>
<feature type="transmembrane region" description="Helical" evidence="8">
    <location>
        <begin position="116"/>
        <end position="136"/>
    </location>
</feature>
<evidence type="ECO:0000256" key="2">
    <source>
        <dbReference type="ARBA" id="ARBA00008668"/>
    </source>
</evidence>
<dbReference type="SUPFAM" id="SSF52266">
    <property type="entry name" value="SGNH hydrolase"/>
    <property type="match status" value="1"/>
</dbReference>
<reference evidence="9" key="1">
    <citation type="journal article" date="2021" name="Front. Plant Sci.">
        <title>Chromosome-Scale Genome Assembly for Chinese Sour Jujube and Insights Into Its Genome Evolution and Domestication Signature.</title>
        <authorList>
            <person name="Shen L.-Y."/>
            <person name="Luo H."/>
            <person name="Wang X.-L."/>
            <person name="Wang X.-M."/>
            <person name="Qiu X.-J."/>
            <person name="Liu H."/>
            <person name="Zhou S.-S."/>
            <person name="Jia K.-H."/>
            <person name="Nie S."/>
            <person name="Bao Y.-T."/>
            <person name="Zhang R.-G."/>
            <person name="Yun Q.-Z."/>
            <person name="Chai Y.-H."/>
            <person name="Lu J.-Y."/>
            <person name="Li Y."/>
            <person name="Zhao S.-W."/>
            <person name="Mao J.-F."/>
            <person name="Jia S.-G."/>
            <person name="Mao Y.-M."/>
        </authorList>
    </citation>
    <scope>NUCLEOTIDE SEQUENCE</scope>
    <source>
        <strain evidence="9">AT0</strain>
        <tissue evidence="9">Leaf</tissue>
    </source>
</reference>
<evidence type="ECO:0000313" key="9">
    <source>
        <dbReference type="EMBL" id="KAH7543026.1"/>
    </source>
</evidence>
<comment type="caution">
    <text evidence="9">The sequence shown here is derived from an EMBL/GenBank/DDBJ whole genome shotgun (WGS) entry which is preliminary data.</text>
</comment>
<dbReference type="Pfam" id="PF00657">
    <property type="entry name" value="Lipase_GDSL"/>
    <property type="match status" value="1"/>
</dbReference>
<evidence type="ECO:0000256" key="7">
    <source>
        <dbReference type="ARBA" id="ARBA00023274"/>
    </source>
</evidence>
<dbReference type="InterPro" id="IPR001087">
    <property type="entry name" value="GDSL"/>
</dbReference>
<keyword evidence="6" id="KW-0325">Glycoprotein</keyword>
<organism evidence="9 10">
    <name type="scientific">Ziziphus jujuba var. spinosa</name>
    <dbReference type="NCBI Taxonomy" id="714518"/>
    <lineage>
        <taxon>Eukaryota</taxon>
        <taxon>Viridiplantae</taxon>
        <taxon>Streptophyta</taxon>
        <taxon>Embryophyta</taxon>
        <taxon>Tracheophyta</taxon>
        <taxon>Spermatophyta</taxon>
        <taxon>Magnoliopsida</taxon>
        <taxon>eudicotyledons</taxon>
        <taxon>Gunneridae</taxon>
        <taxon>Pentapetalae</taxon>
        <taxon>rosids</taxon>
        <taxon>fabids</taxon>
        <taxon>Rosales</taxon>
        <taxon>Rhamnaceae</taxon>
        <taxon>Paliureae</taxon>
        <taxon>Ziziphus</taxon>
    </lineage>
</organism>
<dbReference type="FunFam" id="3.30.1360.210:FF:000002">
    <property type="entry name" value="60S ribosomal protein L22-2"/>
    <property type="match status" value="1"/>
</dbReference>
<evidence type="ECO:0008006" key="11">
    <source>
        <dbReference type="Google" id="ProtNLM"/>
    </source>
</evidence>